<dbReference type="PANTHER" id="PTHR22939">
    <property type="entry name" value="SERINE PROTEASE FAMILY S1C HTRA-RELATED"/>
    <property type="match status" value="1"/>
</dbReference>
<dbReference type="SUPFAM" id="SSF50494">
    <property type="entry name" value="Trypsin-like serine proteases"/>
    <property type="match status" value="3"/>
</dbReference>
<reference evidence="2 3" key="1">
    <citation type="submission" date="2019-02" db="EMBL/GenBank/DDBJ databases">
        <title>Planctomycetal bacteria perform biofilm scaping via a novel small molecule.</title>
        <authorList>
            <person name="Jeske O."/>
            <person name="Boedeker C."/>
            <person name="Wiegand S."/>
            <person name="Breitling P."/>
            <person name="Kallscheuer N."/>
            <person name="Jogler M."/>
            <person name="Rohde M."/>
            <person name="Petersen J."/>
            <person name="Medema M.H."/>
            <person name="Surup F."/>
            <person name="Jogler C."/>
        </authorList>
    </citation>
    <scope>NUCLEOTIDE SEQUENCE [LARGE SCALE GENOMIC DNA]</scope>
    <source>
        <strain evidence="2 3">Mal15</strain>
    </source>
</reference>
<evidence type="ECO:0000313" key="3">
    <source>
        <dbReference type="Proteomes" id="UP000321353"/>
    </source>
</evidence>
<dbReference type="EC" id="3.4.21.107" evidence="2"/>
<feature type="signal peptide" evidence="1">
    <location>
        <begin position="1"/>
        <end position="27"/>
    </location>
</feature>
<dbReference type="Gene3D" id="2.40.10.120">
    <property type="match status" value="3"/>
</dbReference>
<dbReference type="AlphaFoldDB" id="A0A5B9MMR8"/>
<evidence type="ECO:0000256" key="1">
    <source>
        <dbReference type="SAM" id="SignalP"/>
    </source>
</evidence>
<accession>A0A5B9MMR8</accession>
<keyword evidence="2" id="KW-0378">Hydrolase</keyword>
<sequence length="788" mass="84895" precursor="true">MELTRLRFRRTCVLLVLLVSSAVPSTAVPPAAVVGGEGGPVLAAVESFLPELPRLYDTVKNSIVRVEKTDSTDGPMVSTGVIVSPDGHVLVGNGFAMVNGLESNEVKIHLSDGRTVTASRAGWSLEWRLCVVKIKETGPWPAIELGSTKDLKAGSPCLVMGIPTRGDTRFDVSPAARYGFVDRTMPACWLTTTCFPELFDASAVVGMDGRLLGVYTCFAGDQSYVTAVDQFTANRVDFFAGKNLDWVRYPPSQESFYRVGAGAHPEMLSLRKGETALVDPKPPATTDVSQLRQAEQIAKQSIVRLVSKDRLSFDGEHYDRWSGVVVSKDGFIATCAHTEHLPGERLTVRFSDGRDADAVALGTNPIADVALAKITSPGPWPCAEIGDSSTLKPGDPVVLAGYPAIENREFSLTRTPRVYPARVRHRVYLLWAHYFDTEYIRFHGGMSGGGAFDRRGRYVGVFMGETHHRSEVVKLQWDKLKQTESIDTAIGVQPPLKKRFVAAGEGVSKSLVEILVDSEPAAIGIIVGADGLVLTKASVLSGNVTCRLPDQTVVSGEKRAESSEHDLAILNIDASGLDAAEFHPEKPPTIGQVLCAVAPGESLHPGIVSVETRAIPPEPRWKGEAAQDSTAGPALSRGLNSNGLKLRRDDIITSINGHSTPSVPILAEVLRSRLDGYLTGDLVSVTLRRHDKAMKVRTSLPPAPGGISWMMGEHDTPRRSGFAAVFDTDIAIQKRQVGCPVIDTQGRILGVAIASRGRNKIQRGPTSVLPSQIVDRVAMKLMAEATDN</sequence>
<dbReference type="SUPFAM" id="SSF50156">
    <property type="entry name" value="PDZ domain-like"/>
    <property type="match status" value="1"/>
</dbReference>
<dbReference type="Pfam" id="PF13365">
    <property type="entry name" value="Trypsin_2"/>
    <property type="match status" value="3"/>
</dbReference>
<dbReference type="Gene3D" id="2.30.42.10">
    <property type="match status" value="1"/>
</dbReference>
<dbReference type="InterPro" id="IPR036034">
    <property type="entry name" value="PDZ_sf"/>
</dbReference>
<keyword evidence="2" id="KW-0645">Protease</keyword>
<protein>
    <submittedName>
        <fullName evidence="2">Periplasmic pH-dependent serine endoprotease DegQ</fullName>
        <ecNumber evidence="2">3.4.21.107</ecNumber>
    </submittedName>
</protein>
<proteinExistence type="predicted"/>
<dbReference type="InterPro" id="IPR009003">
    <property type="entry name" value="Peptidase_S1_PA"/>
</dbReference>
<dbReference type="EMBL" id="CP036264">
    <property type="protein sequence ID" value="QEG02613.1"/>
    <property type="molecule type" value="Genomic_DNA"/>
</dbReference>
<keyword evidence="1" id="KW-0732">Signal</keyword>
<dbReference type="GO" id="GO:0006508">
    <property type="term" value="P:proteolysis"/>
    <property type="evidence" value="ECO:0007669"/>
    <property type="project" value="UniProtKB-KW"/>
</dbReference>
<evidence type="ECO:0000313" key="2">
    <source>
        <dbReference type="EMBL" id="QEG02613.1"/>
    </source>
</evidence>
<name>A0A5B9MMR8_9BACT</name>
<keyword evidence="3" id="KW-1185">Reference proteome</keyword>
<feature type="chain" id="PRO_5022819707" evidence="1">
    <location>
        <begin position="28"/>
        <end position="788"/>
    </location>
</feature>
<dbReference type="KEGG" id="smam:Mal15_67340"/>
<dbReference type="PANTHER" id="PTHR22939:SF129">
    <property type="entry name" value="SERINE PROTEASE HTRA2, MITOCHONDRIAL"/>
    <property type="match status" value="1"/>
</dbReference>
<gene>
    <name evidence="2" type="primary">degQ_2</name>
    <name evidence="2" type="ORF">Mal15_67340</name>
</gene>
<dbReference type="GO" id="GO:0008233">
    <property type="term" value="F:peptidase activity"/>
    <property type="evidence" value="ECO:0007669"/>
    <property type="project" value="UniProtKB-KW"/>
</dbReference>
<dbReference type="Proteomes" id="UP000321353">
    <property type="component" value="Chromosome"/>
</dbReference>
<organism evidence="2 3">
    <name type="scientific">Stieleria maiorica</name>
    <dbReference type="NCBI Taxonomy" id="2795974"/>
    <lineage>
        <taxon>Bacteria</taxon>
        <taxon>Pseudomonadati</taxon>
        <taxon>Planctomycetota</taxon>
        <taxon>Planctomycetia</taxon>
        <taxon>Pirellulales</taxon>
        <taxon>Pirellulaceae</taxon>
        <taxon>Stieleria</taxon>
    </lineage>
</organism>